<dbReference type="InParanoid" id="K5WYV1"/>
<accession>K5WYV1</accession>
<evidence type="ECO:0000313" key="1">
    <source>
        <dbReference type="EMBL" id="EKM76008.1"/>
    </source>
</evidence>
<sequence>MHSALKMLSKMSFTANMARACQRIAMTVKVPLTSVIVKDKCNMTGRHNVVKTSAMKPNSSSTKMMKRIRNEWRGITRGFGSWNGDSSF</sequence>
<protein>
    <submittedName>
        <fullName evidence="1">Uncharacterized protein</fullName>
    </submittedName>
</protein>
<reference evidence="2" key="1">
    <citation type="journal article" date="2012" name="Proc. Natl. Acad. Sci. U.S.A.">
        <title>Genome sequence of the button mushroom Agaricus bisporus reveals mechanisms governing adaptation to a humic-rich ecological niche.</title>
        <authorList>
            <person name="Morin E."/>
            <person name="Kohler A."/>
            <person name="Baker A.R."/>
            <person name="Foulongne-Oriol M."/>
            <person name="Lombard V."/>
            <person name="Nagy L.G."/>
            <person name="Ohm R.A."/>
            <person name="Patyshakuliyeva A."/>
            <person name="Brun A."/>
            <person name="Aerts A.L."/>
            <person name="Bailey A.M."/>
            <person name="Billette C."/>
            <person name="Coutinho P.M."/>
            <person name="Deakin G."/>
            <person name="Doddapaneni H."/>
            <person name="Floudas D."/>
            <person name="Grimwood J."/>
            <person name="Hilden K."/>
            <person name="Kuees U."/>
            <person name="LaButti K.M."/>
            <person name="Lapidus A."/>
            <person name="Lindquist E.A."/>
            <person name="Lucas S.M."/>
            <person name="Murat C."/>
            <person name="Riley R.W."/>
            <person name="Salamov A.A."/>
            <person name="Schmutz J."/>
            <person name="Subramanian V."/>
            <person name="Woesten H.A.B."/>
            <person name="Xu J."/>
            <person name="Eastwood D.C."/>
            <person name="Foster G.D."/>
            <person name="Sonnenberg A.S."/>
            <person name="Cullen D."/>
            <person name="de Vries R.P."/>
            <person name="Lundell T."/>
            <person name="Hibbett D.S."/>
            <person name="Henrissat B."/>
            <person name="Burton K.S."/>
            <person name="Kerrigan R.W."/>
            <person name="Challen M.P."/>
            <person name="Grigoriev I.V."/>
            <person name="Martin F."/>
        </authorList>
    </citation>
    <scope>NUCLEOTIDE SEQUENCE [LARGE SCALE GENOMIC DNA]</scope>
    <source>
        <strain evidence="2">JB137-S8 / ATCC MYA-4627 / FGSC 10392</strain>
    </source>
</reference>
<dbReference type="KEGG" id="abp:AGABI1DRAFT116079"/>
<dbReference type="HOGENOM" id="CLU_2468529_0_0_1"/>
<evidence type="ECO:0000313" key="2">
    <source>
        <dbReference type="Proteomes" id="UP000008493"/>
    </source>
</evidence>
<name>K5WYV1_AGABU</name>
<dbReference type="AlphaFoldDB" id="K5WYV1"/>
<dbReference type="EMBL" id="JH971406">
    <property type="protein sequence ID" value="EKM76008.1"/>
    <property type="molecule type" value="Genomic_DNA"/>
</dbReference>
<dbReference type="RefSeq" id="XP_007333382.1">
    <property type="nucleotide sequence ID" value="XM_007333320.1"/>
</dbReference>
<keyword evidence="2" id="KW-1185">Reference proteome</keyword>
<dbReference type="GeneID" id="18824965"/>
<proteinExistence type="predicted"/>
<dbReference type="Proteomes" id="UP000008493">
    <property type="component" value="Unassembled WGS sequence"/>
</dbReference>
<organism evidence="1 2">
    <name type="scientific">Agaricus bisporus var. burnettii (strain JB137-S8 / ATCC MYA-4627 / FGSC 10392)</name>
    <name type="common">White button mushroom</name>
    <dbReference type="NCBI Taxonomy" id="597362"/>
    <lineage>
        <taxon>Eukaryota</taxon>
        <taxon>Fungi</taxon>
        <taxon>Dikarya</taxon>
        <taxon>Basidiomycota</taxon>
        <taxon>Agaricomycotina</taxon>
        <taxon>Agaricomycetes</taxon>
        <taxon>Agaricomycetidae</taxon>
        <taxon>Agaricales</taxon>
        <taxon>Agaricineae</taxon>
        <taxon>Agaricaceae</taxon>
        <taxon>Agaricus</taxon>
    </lineage>
</organism>
<dbReference type="OMA" id="ANMARAC"/>
<gene>
    <name evidence="1" type="ORF">AGABI1DRAFT_116079</name>
</gene>